<dbReference type="PANTHER" id="PTHR21071">
    <property type="entry name" value="UDP-N-ACETYLENOLPYRUVOYLGLUCOSAMINE REDUCTASE"/>
    <property type="match status" value="1"/>
</dbReference>
<evidence type="ECO:0000256" key="16">
    <source>
        <dbReference type="ARBA" id="ARBA00048914"/>
    </source>
</evidence>
<feature type="region of interest" description="Disordered" evidence="18">
    <location>
        <begin position="152"/>
        <end position="180"/>
    </location>
</feature>
<dbReference type="Gene3D" id="3.90.78.10">
    <property type="entry name" value="UDP-N-acetylenolpyruvoylglucosamine reductase, C-terminal domain"/>
    <property type="match status" value="1"/>
</dbReference>
<accession>A0A5B8U266</accession>
<dbReference type="EMBL" id="CP042430">
    <property type="protein sequence ID" value="QEC47107.1"/>
    <property type="molecule type" value="Genomic_DNA"/>
</dbReference>
<dbReference type="GO" id="GO:0071555">
    <property type="term" value="P:cell wall organization"/>
    <property type="evidence" value="ECO:0007669"/>
    <property type="project" value="UniProtKB-KW"/>
</dbReference>
<sequence>MQALEQVGDVEVVGRQAPRTLGRGDRVADAVGPCQRVRVAVPRRGVLGVQERRLLGRGDLTAEVAAEVEGQGEVEQALDAGAQAPCALQRVQRAGAVQQPQPQPADALPRARVLRAALGGAQRGLHGEVERAHVLVDARGVAVRRRARRVGARPVPDGAARRGQVAGLPERQREQAQHRHVGGLGVARVDEALGGELEVVVVHRVLGGGHEPLNALVAGVGLGEVHELQRAGGDGAHAGLEAHARPLLHVVLGAGEVDARDLPHAPLRVGQAARVAVHDGVVGHPRAERVVALALGLGGLAALLLLVVAPAGLGPRLARGRRADLDRVARHAPAARALREALELVGGLVDGLEVALVLDLLARRGQVGVPDLGLPAPRELDVALLERRVELQQEQRLFDVEDLRHDDRGYRPRRGQPLRSLVVDLSRYTTLHLGGPAERLVTATTEAELLHAVAEADGAGAPLLLLAGGSNLVVADAGVRGTVVRVLTSGVRRDGDVLEAAAGESWDALVAASVADGLAGIECLAGIPGSVGATPIQNVGAYGQEVADVITGVRALDRTTGVVVELDPAACAFAYRSSAFKRDPGRFVVLSVRFALHAGGRSQPIRYAELARALDVGIGDRVDLAAARAAVLGLRRAKGMVLDPGDPDTASAGSFFTNPILTGEAFAALAARAQERLGEGARPPAFPEADGRVKTSAAWLIERAGFRRGHGDPAGIAISSKHVLALTNRGAGTTAALVALAREIAAGVHAAFGVVLVPEPVFAGHAWR</sequence>
<dbReference type="InterPro" id="IPR016167">
    <property type="entry name" value="FAD-bd_PCMH_sub1"/>
</dbReference>
<dbReference type="InterPro" id="IPR016169">
    <property type="entry name" value="FAD-bd_PCMH_sub2"/>
</dbReference>
<dbReference type="GO" id="GO:0008360">
    <property type="term" value="P:regulation of cell shape"/>
    <property type="evidence" value="ECO:0007669"/>
    <property type="project" value="UniProtKB-KW"/>
</dbReference>
<feature type="active site" evidence="17">
    <location>
        <position position="576"/>
    </location>
</feature>
<dbReference type="KEGG" id="bsol:FSW04_05560"/>
<evidence type="ECO:0000256" key="1">
    <source>
        <dbReference type="ARBA" id="ARBA00001974"/>
    </source>
</evidence>
<reference evidence="21 22" key="1">
    <citation type="journal article" date="2018" name="J. Microbiol.">
        <title>Baekduia soli gen. nov., sp. nov., a novel bacterium isolated from the soil of Baekdu Mountain and proposal of a novel family name, Baekduiaceae fam. nov.</title>
        <authorList>
            <person name="An D.S."/>
            <person name="Siddiqi M.Z."/>
            <person name="Kim K.H."/>
            <person name="Yu H.S."/>
            <person name="Im W.T."/>
        </authorList>
    </citation>
    <scope>NUCLEOTIDE SEQUENCE [LARGE SCALE GENOMIC DNA]</scope>
    <source>
        <strain evidence="21 22">BR7-21</strain>
    </source>
</reference>
<keyword evidence="22" id="KW-1185">Reference proteome</keyword>
<name>A0A5B8U266_9ACTN</name>
<gene>
    <name evidence="17" type="primary">murB</name>
    <name evidence="21" type="ORF">FSW04_05560</name>
</gene>
<dbReference type="GO" id="GO:0008762">
    <property type="term" value="F:UDP-N-acetylmuramate dehydrogenase activity"/>
    <property type="evidence" value="ECO:0007669"/>
    <property type="project" value="UniProtKB-UniRule"/>
</dbReference>
<dbReference type="GO" id="GO:0071949">
    <property type="term" value="F:FAD binding"/>
    <property type="evidence" value="ECO:0007669"/>
    <property type="project" value="InterPro"/>
</dbReference>
<dbReference type="PANTHER" id="PTHR21071:SF4">
    <property type="entry name" value="UDP-N-ACETYLENOLPYRUVOYLGLUCOSAMINE REDUCTASE"/>
    <property type="match status" value="1"/>
</dbReference>
<protein>
    <recommendedName>
        <fullName evidence="17">UDP-N-acetylenolpyruvoylglucosamine reductase</fullName>
        <ecNumber evidence="17">1.3.1.98</ecNumber>
    </recommendedName>
    <alternativeName>
        <fullName evidence="17">UDP-N-acetylmuramate dehydrogenase</fullName>
    </alternativeName>
</protein>
<dbReference type="Proteomes" id="UP000321805">
    <property type="component" value="Chromosome"/>
</dbReference>
<evidence type="ECO:0000256" key="10">
    <source>
        <dbReference type="ARBA" id="ARBA00022857"/>
    </source>
</evidence>
<evidence type="ECO:0000256" key="3">
    <source>
        <dbReference type="ARBA" id="ARBA00004496"/>
    </source>
</evidence>
<feature type="active site" description="Proton donor" evidence="17">
    <location>
        <position position="654"/>
    </location>
</feature>
<comment type="similarity">
    <text evidence="5 17">Belongs to the MurB family.</text>
</comment>
<dbReference type="GO" id="GO:0009252">
    <property type="term" value="P:peptidoglycan biosynthetic process"/>
    <property type="evidence" value="ECO:0007669"/>
    <property type="project" value="UniProtKB-UniRule"/>
</dbReference>
<evidence type="ECO:0000256" key="4">
    <source>
        <dbReference type="ARBA" id="ARBA00004752"/>
    </source>
</evidence>
<evidence type="ECO:0000259" key="20">
    <source>
        <dbReference type="PROSITE" id="PS51387"/>
    </source>
</evidence>
<dbReference type="OrthoDB" id="9804753at2"/>
<evidence type="ECO:0000256" key="18">
    <source>
        <dbReference type="SAM" id="MobiDB-lite"/>
    </source>
</evidence>
<dbReference type="InterPro" id="IPR003170">
    <property type="entry name" value="MurB"/>
</dbReference>
<evidence type="ECO:0000256" key="11">
    <source>
        <dbReference type="ARBA" id="ARBA00022960"/>
    </source>
</evidence>
<evidence type="ECO:0000256" key="19">
    <source>
        <dbReference type="SAM" id="Phobius"/>
    </source>
</evidence>
<evidence type="ECO:0000256" key="8">
    <source>
        <dbReference type="ARBA" id="ARBA00022630"/>
    </source>
</evidence>
<comment type="cofactor">
    <cofactor evidence="1 17">
        <name>FAD</name>
        <dbReference type="ChEBI" id="CHEBI:57692"/>
    </cofactor>
</comment>
<dbReference type="EC" id="1.3.1.98" evidence="17"/>
<dbReference type="PROSITE" id="PS51387">
    <property type="entry name" value="FAD_PCMH"/>
    <property type="match status" value="1"/>
</dbReference>
<keyword evidence="11 17" id="KW-0133">Cell shape</keyword>
<evidence type="ECO:0000256" key="2">
    <source>
        <dbReference type="ARBA" id="ARBA00003921"/>
    </source>
</evidence>
<keyword evidence="13 17" id="KW-0560">Oxidoreductase</keyword>
<dbReference type="Gene3D" id="3.30.465.10">
    <property type="match status" value="1"/>
</dbReference>
<keyword evidence="7 17" id="KW-0132">Cell division</keyword>
<dbReference type="InterPro" id="IPR016166">
    <property type="entry name" value="FAD-bd_PCMH"/>
</dbReference>
<keyword evidence="15 17" id="KW-0961">Cell wall biogenesis/degradation</keyword>
<keyword evidence="9 17" id="KW-0274">FAD</keyword>
<keyword evidence="14 17" id="KW-0131">Cell cycle</keyword>
<dbReference type="SUPFAM" id="SSF56194">
    <property type="entry name" value="Uridine diphospho-N-Acetylenolpyruvylglucosamine reductase, MurB, C-terminal domain"/>
    <property type="match status" value="1"/>
</dbReference>
<keyword evidence="10 17" id="KW-0521">NADP</keyword>
<dbReference type="InterPro" id="IPR036635">
    <property type="entry name" value="MurB_C_sf"/>
</dbReference>
<evidence type="ECO:0000256" key="12">
    <source>
        <dbReference type="ARBA" id="ARBA00022984"/>
    </source>
</evidence>
<dbReference type="NCBIfam" id="NF010478">
    <property type="entry name" value="PRK13903.1"/>
    <property type="match status" value="1"/>
</dbReference>
<keyword evidence="19" id="KW-0472">Membrane</keyword>
<keyword evidence="8 17" id="KW-0285">Flavoprotein</keyword>
<dbReference type="Pfam" id="PF01565">
    <property type="entry name" value="FAD_binding_4"/>
    <property type="match status" value="1"/>
</dbReference>
<evidence type="ECO:0000256" key="15">
    <source>
        <dbReference type="ARBA" id="ARBA00023316"/>
    </source>
</evidence>
<comment type="catalytic activity">
    <reaction evidence="16 17">
        <text>UDP-N-acetyl-alpha-D-muramate + NADP(+) = UDP-N-acetyl-3-O-(1-carboxyvinyl)-alpha-D-glucosamine + NADPH + H(+)</text>
        <dbReference type="Rhea" id="RHEA:12248"/>
        <dbReference type="ChEBI" id="CHEBI:15378"/>
        <dbReference type="ChEBI" id="CHEBI:57783"/>
        <dbReference type="ChEBI" id="CHEBI:58349"/>
        <dbReference type="ChEBI" id="CHEBI:68483"/>
        <dbReference type="ChEBI" id="CHEBI:70757"/>
        <dbReference type="EC" id="1.3.1.98"/>
    </reaction>
</comment>
<dbReference type="Gene3D" id="3.30.43.10">
    <property type="entry name" value="Uridine Diphospho-n-acetylenolpyruvylglucosamine Reductase, domain 2"/>
    <property type="match status" value="1"/>
</dbReference>
<evidence type="ECO:0000256" key="13">
    <source>
        <dbReference type="ARBA" id="ARBA00023002"/>
    </source>
</evidence>
<dbReference type="AlphaFoldDB" id="A0A5B8U266"/>
<proteinExistence type="inferred from homology"/>
<dbReference type="GO" id="GO:0051301">
    <property type="term" value="P:cell division"/>
    <property type="evidence" value="ECO:0007669"/>
    <property type="project" value="UniProtKB-KW"/>
</dbReference>
<keyword evidence="6 17" id="KW-0963">Cytoplasm</keyword>
<evidence type="ECO:0000256" key="9">
    <source>
        <dbReference type="ARBA" id="ARBA00022827"/>
    </source>
</evidence>
<comment type="subcellular location">
    <subcellularLocation>
        <location evidence="3 17">Cytoplasm</location>
    </subcellularLocation>
</comment>
<keyword evidence="19" id="KW-1133">Transmembrane helix</keyword>
<dbReference type="SUPFAM" id="SSF56176">
    <property type="entry name" value="FAD-binding/transporter-associated domain-like"/>
    <property type="match status" value="1"/>
</dbReference>
<dbReference type="InterPro" id="IPR011601">
    <property type="entry name" value="MurB_C"/>
</dbReference>
<feature type="transmembrane region" description="Helical" evidence="19">
    <location>
        <begin position="290"/>
        <end position="313"/>
    </location>
</feature>
<evidence type="ECO:0000256" key="5">
    <source>
        <dbReference type="ARBA" id="ARBA00010485"/>
    </source>
</evidence>
<dbReference type="Pfam" id="PF02873">
    <property type="entry name" value="MurB_C"/>
    <property type="match status" value="1"/>
</dbReference>
<evidence type="ECO:0000256" key="7">
    <source>
        <dbReference type="ARBA" id="ARBA00022618"/>
    </source>
</evidence>
<dbReference type="HAMAP" id="MF_00037">
    <property type="entry name" value="MurB"/>
    <property type="match status" value="1"/>
</dbReference>
<evidence type="ECO:0000256" key="14">
    <source>
        <dbReference type="ARBA" id="ARBA00023306"/>
    </source>
</evidence>
<dbReference type="InterPro" id="IPR006094">
    <property type="entry name" value="Oxid_FAD_bind_N"/>
</dbReference>
<feature type="domain" description="FAD-binding PCMH-type" evidence="20">
    <location>
        <begin position="433"/>
        <end position="599"/>
    </location>
</feature>
<comment type="pathway">
    <text evidence="4 17">Cell wall biogenesis; peptidoglycan biosynthesis.</text>
</comment>
<comment type="function">
    <text evidence="2 17">Cell wall formation.</text>
</comment>
<evidence type="ECO:0000256" key="6">
    <source>
        <dbReference type="ARBA" id="ARBA00022490"/>
    </source>
</evidence>
<evidence type="ECO:0000313" key="22">
    <source>
        <dbReference type="Proteomes" id="UP000321805"/>
    </source>
</evidence>
<dbReference type="InterPro" id="IPR036318">
    <property type="entry name" value="FAD-bd_PCMH-like_sf"/>
</dbReference>
<evidence type="ECO:0000256" key="17">
    <source>
        <dbReference type="HAMAP-Rule" id="MF_00037"/>
    </source>
</evidence>
<dbReference type="GO" id="GO:0005829">
    <property type="term" value="C:cytosol"/>
    <property type="evidence" value="ECO:0007669"/>
    <property type="project" value="TreeGrafter"/>
</dbReference>
<feature type="active site" evidence="17">
    <location>
        <position position="759"/>
    </location>
</feature>
<keyword evidence="12 17" id="KW-0573">Peptidoglycan synthesis</keyword>
<dbReference type="UniPathway" id="UPA00219"/>
<keyword evidence="19" id="KW-0812">Transmembrane</keyword>
<evidence type="ECO:0000313" key="21">
    <source>
        <dbReference type="EMBL" id="QEC47107.1"/>
    </source>
</evidence>
<organism evidence="21 22">
    <name type="scientific">Baekduia soli</name>
    <dbReference type="NCBI Taxonomy" id="496014"/>
    <lineage>
        <taxon>Bacteria</taxon>
        <taxon>Bacillati</taxon>
        <taxon>Actinomycetota</taxon>
        <taxon>Thermoleophilia</taxon>
        <taxon>Solirubrobacterales</taxon>
        <taxon>Baekduiaceae</taxon>
        <taxon>Baekduia</taxon>
    </lineage>
</organism>